<reference evidence="9 10" key="1">
    <citation type="submission" date="2021-03" db="EMBL/GenBank/DDBJ databases">
        <title>Enterococcal diversity collection.</title>
        <authorList>
            <person name="Gilmore M.S."/>
            <person name="Schwartzman J."/>
            <person name="Van Tyne D."/>
            <person name="Martin M."/>
            <person name="Earl A.M."/>
            <person name="Manson A.L."/>
            <person name="Straub T."/>
            <person name="Salamzade R."/>
            <person name="Saavedra J."/>
            <person name="Lebreton F."/>
            <person name="Prichula J."/>
            <person name="Schaufler K."/>
            <person name="Gaca A."/>
            <person name="Sgardioli B."/>
            <person name="Wagenaar J."/>
            <person name="Strong T."/>
        </authorList>
    </citation>
    <scope>NUCLEOTIDE SEQUENCE [LARGE SCALE GENOMIC DNA]</scope>
    <source>
        <strain evidence="9 10">DIV0869a</strain>
    </source>
</reference>
<dbReference type="Gene3D" id="3.40.640.10">
    <property type="entry name" value="Type I PLP-dependent aspartate aminotransferase-like (Major domain)"/>
    <property type="match status" value="1"/>
</dbReference>
<dbReference type="EC" id="2.6.1.9" evidence="7"/>
<evidence type="ECO:0000256" key="6">
    <source>
        <dbReference type="ARBA" id="ARBA00023102"/>
    </source>
</evidence>
<comment type="cofactor">
    <cofactor evidence="1 7">
        <name>pyridoxal 5'-phosphate</name>
        <dbReference type="ChEBI" id="CHEBI:597326"/>
    </cofactor>
</comment>
<dbReference type="Pfam" id="PF00155">
    <property type="entry name" value="Aminotran_1_2"/>
    <property type="match status" value="1"/>
</dbReference>
<dbReference type="InterPro" id="IPR004839">
    <property type="entry name" value="Aminotransferase_I/II_large"/>
</dbReference>
<dbReference type="Proteomes" id="UP000664632">
    <property type="component" value="Unassembled WGS sequence"/>
</dbReference>
<dbReference type="Gene3D" id="3.90.1150.10">
    <property type="entry name" value="Aspartate Aminotransferase, domain 1"/>
    <property type="match status" value="1"/>
</dbReference>
<sequence>MKGIRKITPYIPGEQPDYPHMIKLNTNENPYPPSPKVASALKHFDTEQLKRYSSIDNLSLKKALGKKYGLSSDHFLIGNGSDEVLAFCFLAFFNSSDPILFPDITYGFYKVWADLFQIPFKEIPLTDDFEIDLEAYNQLNGGIIIANPNAPTGLFKSFTEIKYLLKKHPEVIVIIDEAYIDFAGHSAVSLLDNYPNLIVIRTFSKSSSLAGLRVGYAIGNPKYIQIAESIKSSFNPYSVDMLAERLAVAAVEDEEYYVELSKKICKTRDWFAESIKTFGFSSFVSKTNFVLLTHPNLNSEDLYHYLETQDVFVRYFSKIERLKNYLRVSIGTQEEMEKVAQLIGNFAKDNHRDF</sequence>
<keyword evidence="7" id="KW-0028">Amino-acid biosynthesis</keyword>
<evidence type="ECO:0000256" key="5">
    <source>
        <dbReference type="ARBA" id="ARBA00022898"/>
    </source>
</evidence>
<evidence type="ECO:0000256" key="7">
    <source>
        <dbReference type="HAMAP-Rule" id="MF_01023"/>
    </source>
</evidence>
<dbReference type="InterPro" id="IPR015422">
    <property type="entry name" value="PyrdxlP-dep_Trfase_small"/>
</dbReference>
<dbReference type="InterPro" id="IPR015424">
    <property type="entry name" value="PyrdxlP-dep_Trfase"/>
</dbReference>
<dbReference type="PANTHER" id="PTHR43643">
    <property type="entry name" value="HISTIDINOL-PHOSPHATE AMINOTRANSFERASE 2"/>
    <property type="match status" value="1"/>
</dbReference>
<dbReference type="PANTHER" id="PTHR43643:SF3">
    <property type="entry name" value="HISTIDINOL-PHOSPHATE AMINOTRANSFERASE"/>
    <property type="match status" value="1"/>
</dbReference>
<dbReference type="GO" id="GO:0004400">
    <property type="term" value="F:histidinol-phosphate transaminase activity"/>
    <property type="evidence" value="ECO:0007669"/>
    <property type="project" value="UniProtKB-EC"/>
</dbReference>
<evidence type="ECO:0000256" key="2">
    <source>
        <dbReference type="ARBA" id="ARBA00011738"/>
    </source>
</evidence>
<evidence type="ECO:0000313" key="10">
    <source>
        <dbReference type="Proteomes" id="UP000664632"/>
    </source>
</evidence>
<dbReference type="CDD" id="cd00609">
    <property type="entry name" value="AAT_like"/>
    <property type="match status" value="1"/>
</dbReference>
<protein>
    <recommendedName>
        <fullName evidence="7">Histidinol-phosphate aminotransferase</fullName>
        <ecNumber evidence="7">2.6.1.9</ecNumber>
    </recommendedName>
    <alternativeName>
        <fullName evidence="7">Imidazole acetol-phosphate transaminase</fullName>
    </alternativeName>
</protein>
<proteinExistence type="inferred from homology"/>
<comment type="caution">
    <text evidence="9">The sequence shown here is derived from an EMBL/GenBank/DDBJ whole genome shotgun (WGS) entry which is preliminary data.</text>
</comment>
<dbReference type="NCBIfam" id="TIGR01141">
    <property type="entry name" value="hisC"/>
    <property type="match status" value="1"/>
</dbReference>
<comment type="catalytic activity">
    <reaction evidence="7">
        <text>L-histidinol phosphate + 2-oxoglutarate = 3-(imidazol-4-yl)-2-oxopropyl phosphate + L-glutamate</text>
        <dbReference type="Rhea" id="RHEA:23744"/>
        <dbReference type="ChEBI" id="CHEBI:16810"/>
        <dbReference type="ChEBI" id="CHEBI:29985"/>
        <dbReference type="ChEBI" id="CHEBI:57766"/>
        <dbReference type="ChEBI" id="CHEBI:57980"/>
        <dbReference type="EC" id="2.6.1.9"/>
    </reaction>
</comment>
<evidence type="ECO:0000256" key="4">
    <source>
        <dbReference type="ARBA" id="ARBA00022679"/>
    </source>
</evidence>
<organism evidence="9 10">
    <name type="scientific">Candidatus Enterococcus ikei</name>
    <dbReference type="NCBI Taxonomy" id="2815326"/>
    <lineage>
        <taxon>Bacteria</taxon>
        <taxon>Bacillati</taxon>
        <taxon>Bacillota</taxon>
        <taxon>Bacilli</taxon>
        <taxon>Lactobacillales</taxon>
        <taxon>Enterococcaceae</taxon>
        <taxon>Enterococcus</taxon>
    </lineage>
</organism>
<evidence type="ECO:0000256" key="3">
    <source>
        <dbReference type="ARBA" id="ARBA00022576"/>
    </source>
</evidence>
<evidence type="ECO:0000313" key="9">
    <source>
        <dbReference type="EMBL" id="MBO0439516.1"/>
    </source>
</evidence>
<dbReference type="SUPFAM" id="SSF53383">
    <property type="entry name" value="PLP-dependent transferases"/>
    <property type="match status" value="1"/>
</dbReference>
<gene>
    <name evidence="7" type="primary">hisC</name>
    <name evidence="9" type="ORF">JZO69_04030</name>
</gene>
<accession>A0ABS3GW69</accession>
<comment type="subunit">
    <text evidence="2 7">Homodimer.</text>
</comment>
<feature type="modified residue" description="N6-(pyridoxal phosphate)lysine" evidence="7">
    <location>
        <position position="205"/>
    </location>
</feature>
<dbReference type="RefSeq" id="WP_207111607.1">
    <property type="nucleotide sequence ID" value="NZ_JAFLWD010000008.1"/>
</dbReference>
<keyword evidence="3 7" id="KW-0032">Aminotransferase</keyword>
<dbReference type="InterPro" id="IPR015421">
    <property type="entry name" value="PyrdxlP-dep_Trfase_major"/>
</dbReference>
<comment type="pathway">
    <text evidence="7">Amino-acid biosynthesis; L-histidine biosynthesis; L-histidine from 5-phospho-alpha-D-ribose 1-diphosphate: step 7/9.</text>
</comment>
<name>A0ABS3GW69_9ENTE</name>
<evidence type="ECO:0000259" key="8">
    <source>
        <dbReference type="Pfam" id="PF00155"/>
    </source>
</evidence>
<keyword evidence="6 7" id="KW-0368">Histidine biosynthesis</keyword>
<evidence type="ECO:0000256" key="1">
    <source>
        <dbReference type="ARBA" id="ARBA00001933"/>
    </source>
</evidence>
<dbReference type="InterPro" id="IPR005861">
    <property type="entry name" value="HisP_aminotrans"/>
</dbReference>
<keyword evidence="10" id="KW-1185">Reference proteome</keyword>
<feature type="domain" description="Aminotransferase class I/classII large" evidence="8">
    <location>
        <begin position="20"/>
        <end position="341"/>
    </location>
</feature>
<dbReference type="InterPro" id="IPR050106">
    <property type="entry name" value="HistidinolP_aminotransfase"/>
</dbReference>
<comment type="similarity">
    <text evidence="7">Belongs to the class-II pyridoxal-phosphate-dependent aminotransferase family. Histidinol-phosphate aminotransferase subfamily.</text>
</comment>
<dbReference type="HAMAP" id="MF_01023">
    <property type="entry name" value="HisC_aminotrans_2"/>
    <property type="match status" value="1"/>
</dbReference>
<dbReference type="EMBL" id="JAFLWD010000008">
    <property type="protein sequence ID" value="MBO0439516.1"/>
    <property type="molecule type" value="Genomic_DNA"/>
</dbReference>
<keyword evidence="5 7" id="KW-0663">Pyridoxal phosphate</keyword>
<keyword evidence="4 7" id="KW-0808">Transferase</keyword>